<dbReference type="InterPro" id="IPR029063">
    <property type="entry name" value="SAM-dependent_MTases_sf"/>
</dbReference>
<dbReference type="EMBL" id="BPFH01000009">
    <property type="protein sequence ID" value="GIT97000.1"/>
    <property type="molecule type" value="Genomic_DNA"/>
</dbReference>
<dbReference type="Gene3D" id="3.40.50.150">
    <property type="entry name" value="Vaccinia Virus protein VP39"/>
    <property type="match status" value="2"/>
</dbReference>
<dbReference type="PROSITE" id="PS00092">
    <property type="entry name" value="N6_MTASE"/>
    <property type="match status" value="1"/>
</dbReference>
<organism evidence="7 8">
    <name type="scientific">Jannaschia pagri</name>
    <dbReference type="NCBI Taxonomy" id="2829797"/>
    <lineage>
        <taxon>Bacteria</taxon>
        <taxon>Pseudomonadati</taxon>
        <taxon>Pseudomonadota</taxon>
        <taxon>Alphaproteobacteria</taxon>
        <taxon>Rhodobacterales</taxon>
        <taxon>Roseobacteraceae</taxon>
        <taxon>Jannaschia</taxon>
    </lineage>
</organism>
<accession>A0ABQ4NRI2</accession>
<dbReference type="PANTHER" id="PTHR33841">
    <property type="entry name" value="DNA METHYLTRANSFERASE YEEA-RELATED"/>
    <property type="match status" value="1"/>
</dbReference>
<evidence type="ECO:0000256" key="2">
    <source>
        <dbReference type="ARBA" id="ARBA00022603"/>
    </source>
</evidence>
<gene>
    <name evidence="7" type="ORF">JANAI62_36230</name>
</gene>
<dbReference type="EC" id="2.1.1.72" evidence="1"/>
<dbReference type="PRINTS" id="PR00507">
    <property type="entry name" value="N12N6MTFRASE"/>
</dbReference>
<evidence type="ECO:0000256" key="3">
    <source>
        <dbReference type="ARBA" id="ARBA00022679"/>
    </source>
</evidence>
<evidence type="ECO:0000313" key="7">
    <source>
        <dbReference type="EMBL" id="GIT97000.1"/>
    </source>
</evidence>
<dbReference type="Pfam" id="PF07669">
    <property type="entry name" value="Eco57I"/>
    <property type="match status" value="1"/>
</dbReference>
<evidence type="ECO:0000256" key="1">
    <source>
        <dbReference type="ARBA" id="ARBA00011900"/>
    </source>
</evidence>
<evidence type="ECO:0000259" key="6">
    <source>
        <dbReference type="Pfam" id="PF07669"/>
    </source>
</evidence>
<keyword evidence="8" id="KW-1185">Reference proteome</keyword>
<protein>
    <recommendedName>
        <fullName evidence="1">site-specific DNA-methyltransferase (adenine-specific)</fullName>
        <ecNumber evidence="1">2.1.1.72</ecNumber>
    </recommendedName>
</protein>
<keyword evidence="4" id="KW-0949">S-adenosyl-L-methionine</keyword>
<evidence type="ECO:0000256" key="5">
    <source>
        <dbReference type="ARBA" id="ARBA00047942"/>
    </source>
</evidence>
<reference evidence="7 8" key="1">
    <citation type="submission" date="2021-05" db="EMBL/GenBank/DDBJ databases">
        <title>Bacteria Genome sequencing.</title>
        <authorList>
            <person name="Takabe Y."/>
            <person name="Nakajima Y."/>
            <person name="Suzuki S."/>
            <person name="Shiozaki T."/>
        </authorList>
    </citation>
    <scope>NUCLEOTIDE SEQUENCE [LARGE SCALE GENOMIC DNA]</scope>
    <source>
        <strain evidence="7 8">AI_62</strain>
    </source>
</reference>
<evidence type="ECO:0000256" key="4">
    <source>
        <dbReference type="ARBA" id="ARBA00022691"/>
    </source>
</evidence>
<dbReference type="InterPro" id="IPR002052">
    <property type="entry name" value="DNA_methylase_N6_adenine_CS"/>
</dbReference>
<dbReference type="InterPro" id="IPR050953">
    <property type="entry name" value="N4_N6_ade-DNA_methylase"/>
</dbReference>
<dbReference type="InterPro" id="IPR011639">
    <property type="entry name" value="MethylTrfase_TaqI-like_dom"/>
</dbReference>
<keyword evidence="2" id="KW-0489">Methyltransferase</keyword>
<dbReference type="PANTHER" id="PTHR33841:SF1">
    <property type="entry name" value="DNA METHYLTRANSFERASE A"/>
    <property type="match status" value="1"/>
</dbReference>
<comment type="catalytic activity">
    <reaction evidence="5">
        <text>a 2'-deoxyadenosine in DNA + S-adenosyl-L-methionine = an N(6)-methyl-2'-deoxyadenosine in DNA + S-adenosyl-L-homocysteine + H(+)</text>
        <dbReference type="Rhea" id="RHEA:15197"/>
        <dbReference type="Rhea" id="RHEA-COMP:12418"/>
        <dbReference type="Rhea" id="RHEA-COMP:12419"/>
        <dbReference type="ChEBI" id="CHEBI:15378"/>
        <dbReference type="ChEBI" id="CHEBI:57856"/>
        <dbReference type="ChEBI" id="CHEBI:59789"/>
        <dbReference type="ChEBI" id="CHEBI:90615"/>
        <dbReference type="ChEBI" id="CHEBI:90616"/>
        <dbReference type="EC" id="2.1.1.72"/>
    </reaction>
</comment>
<comment type="caution">
    <text evidence="7">The sequence shown here is derived from an EMBL/GenBank/DDBJ whole genome shotgun (WGS) entry which is preliminary data.</text>
</comment>
<name>A0ABQ4NRI2_9RHOB</name>
<keyword evidence="3" id="KW-0808">Transferase</keyword>
<proteinExistence type="predicted"/>
<sequence>MREAALILLYRLLFVLYAEDRNLLPDEQGPYAPYCLTRIRLDIAEQERTGAIIPQGVITFWPRIMTIFSAISHGNDDLGIPPYNGGLFDTQLAPILSRVQLPDRTLAGIIFGLSHEPADGSRRGPRYINYRDLSVQQLGAVYERILEYGLRTTEAAEIEVDADDEARHKSGSYYTPEDLVSLIINRAVGPLVDDKIARFRAKVDELAGDRRPKAEKLSVLERHDPATAMLSLKICDPAMGSGHFLVSLVDWLSDRVLDAVEEAASLVDGYTSPLVARVEAVRDKILAEAREHKWPLVEAQLDDRHVVRRMVLKRTVYGVDKNPMAVELAKVALWLHSFTAGAPLSFLDHHLRAGDSVVGAFVRPTLDFLDAQGALFNRGQITSIENVSGLMSEIEETTDNDIAEAHASKEKFGTVEEVIDPVATLFSLLTAERLMGVFDAAPKKAPDLRKMAGKSAKQIAKAKSDQDAFDKAAAFRLVLDGTFGDPVRIASGEEQIASAELKEQLSLLPDDAPEQDSLFPGIAADDRRRVIADALVGEARALARQHGFFHWEIAFPSVWSDLTSAAPRGGFDAVIGNPPYVRQELLGGEVKRALKGSYKSFAGMADLFVYFYEQGLRILKPGGRMSYVVTNKWLKAGYAEALRGVFAEDHWLEFIADFGHAKHFFEDADVFPSVIVVKKPAPGQDAPDEADVCVIPRDEVPKTGLEVAVEAATFPLPRLSFTREAWVLEPKPVMDLLRKVRQVGMPLGEYSEVKPFRGVTTGFNEAFFIDTEKRNELVQADPRSDEIIKPYLRGQDVERWSSPWDGLWMIFARRGIAIEDFPAIKHHLDGYRTQLEPKPDDWVPKSPRDKWPGRKPGNYAWYEIQDSVEYWEEFSKPKIIYQAIQYYPNYALDREGFLLSNKAFFIAADDPALLATLNSPIGWWVSWRHYAHMKDEALSNDGVRLMQFPVPLKLAVRREGFEEPVTEIAAHKRLMDGATIAIQDWLRLEFGLEKPGTALGKPHLLDADAFIAAVRKALPKRQRLSAADIQRLKQEHADTVQPARDAATQALALEHQLSDLVNAAYGLTPEEVKLMWDTAPPRMPFTPG</sequence>
<dbReference type="Proteomes" id="UP000786693">
    <property type="component" value="Unassembled WGS sequence"/>
</dbReference>
<evidence type="ECO:0000313" key="8">
    <source>
        <dbReference type="Proteomes" id="UP000786693"/>
    </source>
</evidence>
<dbReference type="SUPFAM" id="SSF53335">
    <property type="entry name" value="S-adenosyl-L-methionine-dependent methyltransferases"/>
    <property type="match status" value="1"/>
</dbReference>
<feature type="domain" description="Type II methyltransferase M.TaqI-like" evidence="6">
    <location>
        <begin position="316"/>
        <end position="664"/>
    </location>
</feature>